<evidence type="ECO:0000256" key="1">
    <source>
        <dbReference type="ARBA" id="ARBA00009836"/>
    </source>
</evidence>
<dbReference type="InterPro" id="IPR042080">
    <property type="entry name" value="RNA_2'-PTrans_N"/>
</dbReference>
<dbReference type="GO" id="GO:0006388">
    <property type="term" value="P:tRNA splicing, via endonucleolytic cleavage and ligation"/>
    <property type="evidence" value="ECO:0007669"/>
    <property type="project" value="UniProtKB-UniRule"/>
</dbReference>
<dbReference type="InterPro" id="IPR002745">
    <property type="entry name" value="Ptrans_KptA/Tpt1"/>
</dbReference>
<evidence type="ECO:0000313" key="6">
    <source>
        <dbReference type="EMBL" id="SNQ59648.1"/>
    </source>
</evidence>
<dbReference type="InterPro" id="IPR042081">
    <property type="entry name" value="RNA_2'-PTrans_C"/>
</dbReference>
<comment type="similarity">
    <text evidence="1 5">Belongs to the KptA/TPT1 family.</text>
</comment>
<dbReference type="RefSeq" id="WP_096203984.1">
    <property type="nucleotide sequence ID" value="NZ_FZMP01000030.1"/>
</dbReference>
<proteinExistence type="inferred from homology"/>
<dbReference type="PANTHER" id="PTHR12684:SF2">
    <property type="entry name" value="TRNA 2'-PHOSPHOTRANSFERASE 1"/>
    <property type="match status" value="1"/>
</dbReference>
<protein>
    <recommendedName>
        <fullName evidence="5">Probable RNA 2'-phosphotransferase</fullName>
        <ecNumber evidence="5">2.7.1.-</ecNumber>
    </recommendedName>
</protein>
<dbReference type="SUPFAM" id="SSF56399">
    <property type="entry name" value="ADP-ribosylation"/>
    <property type="match status" value="1"/>
</dbReference>
<evidence type="ECO:0000256" key="2">
    <source>
        <dbReference type="ARBA" id="ARBA00022679"/>
    </source>
</evidence>
<dbReference type="Proteomes" id="UP000218615">
    <property type="component" value="Unassembled WGS sequence"/>
</dbReference>
<evidence type="ECO:0000313" key="7">
    <source>
        <dbReference type="Proteomes" id="UP000218615"/>
    </source>
</evidence>
<reference evidence="7" key="1">
    <citation type="submission" date="2017-06" db="EMBL/GenBank/DDBJ databases">
        <authorList>
            <person name="Cremers G."/>
        </authorList>
    </citation>
    <scope>NUCLEOTIDE SEQUENCE [LARGE SCALE GENOMIC DNA]</scope>
</reference>
<name>A0A284VK73_9EURY</name>
<dbReference type="EMBL" id="FZMP01000030">
    <property type="protein sequence ID" value="SNQ59648.1"/>
    <property type="molecule type" value="Genomic_DNA"/>
</dbReference>
<keyword evidence="2 5" id="KW-0808">Transferase</keyword>
<dbReference type="Gene3D" id="3.20.170.30">
    <property type="match status" value="1"/>
</dbReference>
<sequence>MIKKCPIHGVFRGTACTCGEAGSLILDDEQTERLGRFISGALRHFPDDLGLAMNQHGWVDLDVLCDAMRTRYKWANKEKLISIIESDEKKRYEIQGRKIRARYGHSVDVDLDYPDNTLPELYYGASREEVDILLEKGLKPIKQRYVHLSTSKEKALEVAKIHTDDPILILVDAAEAQKNGVRMISATENIVLSEDISPQYLKLIQG</sequence>
<dbReference type="HAMAP" id="MF_00299">
    <property type="entry name" value="KptA"/>
    <property type="match status" value="1"/>
</dbReference>
<dbReference type="InterPro" id="IPR022928">
    <property type="entry name" value="RNA_2'-PTrans_KptA"/>
</dbReference>
<dbReference type="EC" id="2.7.1.-" evidence="5"/>
<accession>A0A284VK73</accession>
<evidence type="ECO:0000256" key="5">
    <source>
        <dbReference type="HAMAP-Rule" id="MF_00299"/>
    </source>
</evidence>
<comment type="function">
    <text evidence="4 5">Removes the 2'-phosphate from RNA via an intermediate in which the phosphate is ADP-ribosylated by NAD followed by a presumed transesterification to release the RNA and generate ADP-ribose 1''-2''-cyclic phosphate (APPR&gt;P). May function as an ADP-ribosylase.</text>
</comment>
<dbReference type="PANTHER" id="PTHR12684">
    <property type="entry name" value="PUTATIVE PHOSPHOTRANSFERASE"/>
    <property type="match status" value="1"/>
</dbReference>
<keyword evidence="3 5" id="KW-0520">NAD</keyword>
<dbReference type="GO" id="GO:0003950">
    <property type="term" value="F:NAD+ poly-ADP-ribosyltransferase activity"/>
    <property type="evidence" value="ECO:0007669"/>
    <property type="project" value="InterPro"/>
</dbReference>
<dbReference type="Gene3D" id="1.10.10.970">
    <property type="entry name" value="RNA 2'-phosphotransferase, Tpt1/KptA family, N-terminal domain"/>
    <property type="match status" value="1"/>
</dbReference>
<dbReference type="NCBIfam" id="NF002015">
    <property type="entry name" value="PRK00819.1-5"/>
    <property type="match status" value="1"/>
</dbReference>
<dbReference type="STRING" id="1392998.ANME2D_00606"/>
<dbReference type="GO" id="GO:0000215">
    <property type="term" value="F:tRNA 2'-phosphotransferase activity"/>
    <property type="evidence" value="ECO:0007669"/>
    <property type="project" value="TreeGrafter"/>
</dbReference>
<dbReference type="OrthoDB" id="24376at2157"/>
<keyword evidence="7" id="KW-1185">Reference proteome</keyword>
<evidence type="ECO:0000256" key="4">
    <source>
        <dbReference type="ARBA" id="ARBA00025212"/>
    </source>
</evidence>
<gene>
    <name evidence="5 6" type="primary">kptA</name>
    <name evidence="6" type="ORF">MNV_1250028</name>
</gene>
<organism evidence="6 7">
    <name type="scientific">Candidatus Methanoperedens nitratireducens</name>
    <dbReference type="NCBI Taxonomy" id="1392998"/>
    <lineage>
        <taxon>Archaea</taxon>
        <taxon>Methanobacteriati</taxon>
        <taxon>Methanobacteriota</taxon>
        <taxon>Stenosarchaea group</taxon>
        <taxon>Methanomicrobia</taxon>
        <taxon>Methanosarcinales</taxon>
        <taxon>ANME-2 cluster</taxon>
        <taxon>Candidatus Methanoperedentaceae</taxon>
        <taxon>Candidatus Methanoperedens</taxon>
    </lineage>
</organism>
<dbReference type="AlphaFoldDB" id="A0A284VK73"/>
<dbReference type="Pfam" id="PF01885">
    <property type="entry name" value="PTS_2-RNA"/>
    <property type="match status" value="1"/>
</dbReference>
<evidence type="ECO:0000256" key="3">
    <source>
        <dbReference type="ARBA" id="ARBA00023027"/>
    </source>
</evidence>